<evidence type="ECO:0000256" key="2">
    <source>
        <dbReference type="SAM" id="Phobius"/>
    </source>
</evidence>
<dbReference type="AlphaFoldDB" id="A0AAW0R1U7"/>
<organism evidence="3 4">
    <name type="scientific">Apiospora kogelbergensis</name>
    <dbReference type="NCBI Taxonomy" id="1337665"/>
    <lineage>
        <taxon>Eukaryota</taxon>
        <taxon>Fungi</taxon>
        <taxon>Dikarya</taxon>
        <taxon>Ascomycota</taxon>
        <taxon>Pezizomycotina</taxon>
        <taxon>Sordariomycetes</taxon>
        <taxon>Xylariomycetidae</taxon>
        <taxon>Amphisphaeriales</taxon>
        <taxon>Apiosporaceae</taxon>
        <taxon>Apiospora</taxon>
    </lineage>
</organism>
<feature type="transmembrane region" description="Helical" evidence="2">
    <location>
        <begin position="13"/>
        <end position="34"/>
    </location>
</feature>
<proteinExistence type="predicted"/>
<comment type="caution">
    <text evidence="3">The sequence shown here is derived from an EMBL/GenBank/DDBJ whole genome shotgun (WGS) entry which is preliminary data.</text>
</comment>
<protein>
    <submittedName>
        <fullName evidence="3">Uncharacterized protein</fullName>
    </submittedName>
</protein>
<keyword evidence="2" id="KW-0812">Transmembrane</keyword>
<gene>
    <name evidence="3" type="ORF">PG999_005360</name>
</gene>
<name>A0AAW0R1U7_9PEZI</name>
<evidence type="ECO:0000313" key="4">
    <source>
        <dbReference type="Proteomes" id="UP001392437"/>
    </source>
</evidence>
<keyword evidence="2" id="KW-1133">Transmembrane helix</keyword>
<keyword evidence="2" id="KW-0472">Membrane</keyword>
<sequence length="321" mass="35894">MTMTYVSPEGHKLVTWLSVFTALVFSILGLRFYVITRLNRRPLRLEDGAILVSGAGLLAMDGTTFWGGSNYQGERLAASYIRPDFFQDFIPTNPPCLAHCVRRLDLDHLDLRLQDCSPAPVPRDIPPQPLSEANGLGPGDHQRCLFHRLHQLLHDTVRPYLGCMGPSALQGKLPTTLDLGNRFRRRQFAPRFAFGYPAAPERLEAPDARRQEDRRYHHVNHRTCSHLELWLGILTANMPTLGPLVNRIPVGHVKKYLISDKPSKRGLDVRLASWKGLASGSRAPRGNDLVKLPGESGISKSHGGISRSQEYEALYSQPEIA</sequence>
<dbReference type="Proteomes" id="UP001392437">
    <property type="component" value="Unassembled WGS sequence"/>
</dbReference>
<feature type="region of interest" description="Disordered" evidence="1">
    <location>
        <begin position="284"/>
        <end position="305"/>
    </location>
</feature>
<reference evidence="3 4" key="1">
    <citation type="submission" date="2023-01" db="EMBL/GenBank/DDBJ databases">
        <title>Analysis of 21 Apiospora genomes using comparative genomics revels a genus with tremendous synthesis potential of carbohydrate active enzymes and secondary metabolites.</title>
        <authorList>
            <person name="Sorensen T."/>
        </authorList>
    </citation>
    <scope>NUCLEOTIDE SEQUENCE [LARGE SCALE GENOMIC DNA]</scope>
    <source>
        <strain evidence="3 4">CBS 117206</strain>
    </source>
</reference>
<dbReference type="EMBL" id="JAQQWP010000004">
    <property type="protein sequence ID" value="KAK8121240.1"/>
    <property type="molecule type" value="Genomic_DNA"/>
</dbReference>
<evidence type="ECO:0000256" key="1">
    <source>
        <dbReference type="SAM" id="MobiDB-lite"/>
    </source>
</evidence>
<keyword evidence="4" id="KW-1185">Reference proteome</keyword>
<evidence type="ECO:0000313" key="3">
    <source>
        <dbReference type="EMBL" id="KAK8121240.1"/>
    </source>
</evidence>
<accession>A0AAW0R1U7</accession>